<dbReference type="AlphaFoldDB" id="A0A7X9DKL3"/>
<feature type="transmembrane region" description="Helical" evidence="1">
    <location>
        <begin position="6"/>
        <end position="24"/>
    </location>
</feature>
<proteinExistence type="predicted"/>
<comment type="caution">
    <text evidence="2">The sequence shown here is derived from an EMBL/GenBank/DDBJ whole genome shotgun (WGS) entry which is preliminary data.</text>
</comment>
<dbReference type="Proteomes" id="UP000526033">
    <property type="component" value="Unassembled WGS sequence"/>
</dbReference>
<name>A0A7X9DKL3_UNCKA</name>
<dbReference type="EMBL" id="JAAZNL010000017">
    <property type="protein sequence ID" value="NMB69910.1"/>
    <property type="molecule type" value="Genomic_DNA"/>
</dbReference>
<accession>A0A7X9DKL3</accession>
<keyword evidence="1" id="KW-1133">Transmembrane helix</keyword>
<evidence type="ECO:0000313" key="3">
    <source>
        <dbReference type="Proteomes" id="UP000526033"/>
    </source>
</evidence>
<protein>
    <submittedName>
        <fullName evidence="2">Uncharacterized protein</fullName>
    </submittedName>
</protein>
<gene>
    <name evidence="2" type="ORF">GYA27_01790</name>
</gene>
<evidence type="ECO:0000256" key="1">
    <source>
        <dbReference type="SAM" id="Phobius"/>
    </source>
</evidence>
<keyword evidence="1" id="KW-0812">Transmembrane</keyword>
<keyword evidence="1" id="KW-0472">Membrane</keyword>
<reference evidence="2 3" key="1">
    <citation type="journal article" date="2020" name="Biotechnol. Biofuels">
        <title>New insights from the biogas microbiome by comprehensive genome-resolved metagenomics of nearly 1600 species originating from multiple anaerobic digesters.</title>
        <authorList>
            <person name="Campanaro S."/>
            <person name="Treu L."/>
            <person name="Rodriguez-R L.M."/>
            <person name="Kovalovszki A."/>
            <person name="Ziels R.M."/>
            <person name="Maus I."/>
            <person name="Zhu X."/>
            <person name="Kougias P.G."/>
            <person name="Basile A."/>
            <person name="Luo G."/>
            <person name="Schluter A."/>
            <person name="Konstantinidis K.T."/>
            <person name="Angelidaki I."/>
        </authorList>
    </citation>
    <scope>NUCLEOTIDE SEQUENCE [LARGE SCALE GENOMIC DNA]</scope>
    <source>
        <strain evidence="2">AS27yjCOA_165</strain>
    </source>
</reference>
<sequence length="144" mass="16250">MLKKLIMTTIVLLILLGTAIYFVFYNQLLPKQDKPVTKQQVQDKPAVQNNVPAIAEIKLTGTIETMERPAPDIAYDYKIRLDPPIYDDIPGGSGNQLNDFFILVSANPQIEYQLRSNVGKYVTLTGTIEWGLAETRHFVVKKVN</sequence>
<organism evidence="2 3">
    <name type="scientific">candidate division WWE3 bacterium</name>
    <dbReference type="NCBI Taxonomy" id="2053526"/>
    <lineage>
        <taxon>Bacteria</taxon>
        <taxon>Katanobacteria</taxon>
    </lineage>
</organism>
<evidence type="ECO:0000313" key="2">
    <source>
        <dbReference type="EMBL" id="NMB69910.1"/>
    </source>
</evidence>